<feature type="transmembrane region" description="Helical" evidence="8">
    <location>
        <begin position="393"/>
        <end position="413"/>
    </location>
</feature>
<evidence type="ECO:0000256" key="1">
    <source>
        <dbReference type="ARBA" id="ARBA00004141"/>
    </source>
</evidence>
<reference evidence="9 10" key="1">
    <citation type="submission" date="2018-10" db="EMBL/GenBank/DDBJ databases">
        <title>Complete genome sequence of Brevundimonas naejangsanensis BRV3.</title>
        <authorList>
            <person name="Berrios L."/>
            <person name="Ely B."/>
        </authorList>
    </citation>
    <scope>NUCLEOTIDE SEQUENCE [LARGE SCALE GENOMIC DNA]</scope>
    <source>
        <strain evidence="9 10">BRV3</strain>
    </source>
</reference>
<feature type="transmembrane region" description="Helical" evidence="8">
    <location>
        <begin position="324"/>
        <end position="348"/>
    </location>
</feature>
<proteinExistence type="predicted"/>
<dbReference type="AlphaFoldDB" id="A0A494RDM8"/>
<dbReference type="GO" id="GO:0005384">
    <property type="term" value="F:manganese ion transmembrane transporter activity"/>
    <property type="evidence" value="ECO:0007669"/>
    <property type="project" value="TreeGrafter"/>
</dbReference>
<keyword evidence="6 8" id="KW-0472">Membrane</keyword>
<dbReference type="GO" id="GO:0034755">
    <property type="term" value="P:iron ion transmembrane transport"/>
    <property type="evidence" value="ECO:0007669"/>
    <property type="project" value="TreeGrafter"/>
</dbReference>
<dbReference type="GO" id="GO:0005886">
    <property type="term" value="C:plasma membrane"/>
    <property type="evidence" value="ECO:0007669"/>
    <property type="project" value="TreeGrafter"/>
</dbReference>
<dbReference type="Pfam" id="PF01566">
    <property type="entry name" value="Nramp"/>
    <property type="match status" value="1"/>
</dbReference>
<organism evidence="9 10">
    <name type="scientific">Brevundimonas naejangsanensis</name>
    <dbReference type="NCBI Taxonomy" id="588932"/>
    <lineage>
        <taxon>Bacteria</taxon>
        <taxon>Pseudomonadati</taxon>
        <taxon>Pseudomonadota</taxon>
        <taxon>Alphaproteobacteria</taxon>
        <taxon>Caulobacterales</taxon>
        <taxon>Caulobacteraceae</taxon>
        <taxon>Brevundimonas</taxon>
    </lineage>
</organism>
<sequence length="457" mass="48535">MVPCDPAGDRLSDPPRPTQEAEAEAAAPARRRDWLRVFKVLGPGLVTGAADDDPSGIATYSQTGAQFGYGQLWTALYQIPLLLAVQEACARIGAVTGQGLAGVIKQHYSRSVVIVTVLLVVAANTINIGADIGAVAEAAALVVDLPVWLLAVATALAVLLLEVFVSYRIYAKFLKWLALALLAYPATALIIDQPWPEILYATFVPHIEFTASFLFIITGVFGTSISPYMFFWQASQEVEEELDHGVPSDEAGRPRLPEGYLADMRLDVTLGMVAAELVQWFIIMTTASVLFRNGVNDIQTAADAARALEPLVQSFPNAGQAAKLIFAAGVIGLGLLAIPVLAGSAAYALSEALGWKEGLSNRLGDARGFYGVIAVSTLIGLGLNFVGINPMKALVFTAVFNGIAAVPLLFVVARINSRSDILGAARGGPWSRLFVWLTFGVMALSAAGLFYTLAAQR</sequence>
<evidence type="ECO:0000313" key="10">
    <source>
        <dbReference type="Proteomes" id="UP000276984"/>
    </source>
</evidence>
<evidence type="ECO:0000256" key="3">
    <source>
        <dbReference type="ARBA" id="ARBA00022692"/>
    </source>
</evidence>
<keyword evidence="3 8" id="KW-0812">Transmembrane</keyword>
<dbReference type="Proteomes" id="UP000276984">
    <property type="component" value="Chromosome"/>
</dbReference>
<feature type="region of interest" description="Disordered" evidence="7">
    <location>
        <begin position="1"/>
        <end position="26"/>
    </location>
</feature>
<dbReference type="PANTHER" id="PTHR11706:SF33">
    <property type="entry name" value="NATURAL RESISTANCE-ASSOCIATED MACROPHAGE PROTEIN 2"/>
    <property type="match status" value="1"/>
</dbReference>
<evidence type="ECO:0000256" key="5">
    <source>
        <dbReference type="ARBA" id="ARBA00022989"/>
    </source>
</evidence>
<keyword evidence="4" id="KW-0769">Symport</keyword>
<feature type="transmembrane region" description="Helical" evidence="8">
    <location>
        <begin position="112"/>
        <end position="132"/>
    </location>
</feature>
<evidence type="ECO:0000256" key="7">
    <source>
        <dbReference type="SAM" id="MobiDB-lite"/>
    </source>
</evidence>
<dbReference type="OrthoDB" id="9787548at2"/>
<gene>
    <name evidence="9" type="ORF">D8I30_02955</name>
</gene>
<evidence type="ECO:0000313" key="9">
    <source>
        <dbReference type="EMBL" id="AYG94261.1"/>
    </source>
</evidence>
<dbReference type="GO" id="GO:0015086">
    <property type="term" value="F:cadmium ion transmembrane transporter activity"/>
    <property type="evidence" value="ECO:0007669"/>
    <property type="project" value="TreeGrafter"/>
</dbReference>
<feature type="transmembrane region" description="Helical" evidence="8">
    <location>
        <begin position="211"/>
        <end position="231"/>
    </location>
</feature>
<dbReference type="InterPro" id="IPR001046">
    <property type="entry name" value="NRAMP_fam"/>
</dbReference>
<protein>
    <submittedName>
        <fullName evidence="9">Divalent metal cation transporter</fullName>
    </submittedName>
</protein>
<name>A0A494RDM8_9CAUL</name>
<evidence type="ECO:0000256" key="6">
    <source>
        <dbReference type="ARBA" id="ARBA00023136"/>
    </source>
</evidence>
<accession>A0A494RDM8</accession>
<evidence type="ECO:0000256" key="2">
    <source>
        <dbReference type="ARBA" id="ARBA00022448"/>
    </source>
</evidence>
<feature type="transmembrane region" description="Helical" evidence="8">
    <location>
        <begin position="433"/>
        <end position="454"/>
    </location>
</feature>
<comment type="subcellular location">
    <subcellularLocation>
        <location evidence="1">Membrane</location>
        <topology evidence="1">Multi-pass membrane protein</topology>
    </subcellularLocation>
</comment>
<keyword evidence="2" id="KW-0813">Transport</keyword>
<feature type="transmembrane region" description="Helical" evidence="8">
    <location>
        <begin position="173"/>
        <end position="191"/>
    </location>
</feature>
<dbReference type="PANTHER" id="PTHR11706">
    <property type="entry name" value="SOLUTE CARRIER PROTEIN FAMILY 11 MEMBER"/>
    <property type="match status" value="1"/>
</dbReference>
<keyword evidence="5 8" id="KW-1133">Transmembrane helix</keyword>
<dbReference type="EMBL" id="CP032707">
    <property type="protein sequence ID" value="AYG94261.1"/>
    <property type="molecule type" value="Genomic_DNA"/>
</dbReference>
<evidence type="ECO:0000256" key="8">
    <source>
        <dbReference type="SAM" id="Phobius"/>
    </source>
</evidence>
<feature type="transmembrane region" description="Helical" evidence="8">
    <location>
        <begin position="138"/>
        <end position="161"/>
    </location>
</feature>
<dbReference type="GO" id="GO:0015293">
    <property type="term" value="F:symporter activity"/>
    <property type="evidence" value="ECO:0007669"/>
    <property type="project" value="UniProtKB-KW"/>
</dbReference>
<keyword evidence="10" id="KW-1185">Reference proteome</keyword>
<feature type="transmembrane region" description="Helical" evidence="8">
    <location>
        <begin position="368"/>
        <end position="386"/>
    </location>
</feature>
<evidence type="ECO:0000256" key="4">
    <source>
        <dbReference type="ARBA" id="ARBA00022847"/>
    </source>
</evidence>